<evidence type="ECO:0000313" key="1">
    <source>
        <dbReference type="EMBL" id="ANF58280.1"/>
    </source>
</evidence>
<dbReference type="Proteomes" id="UP000077875">
    <property type="component" value="Chromosome"/>
</dbReference>
<dbReference type="SUPFAM" id="SSF51197">
    <property type="entry name" value="Clavaminate synthase-like"/>
    <property type="match status" value="1"/>
</dbReference>
<accession>A0A172YG77</accession>
<organism evidence="1 2">
    <name type="scientific">Halotalea alkalilenta</name>
    <dbReference type="NCBI Taxonomy" id="376489"/>
    <lineage>
        <taxon>Bacteria</taxon>
        <taxon>Pseudomonadati</taxon>
        <taxon>Pseudomonadota</taxon>
        <taxon>Gammaproteobacteria</taxon>
        <taxon>Oceanospirillales</taxon>
        <taxon>Halomonadaceae</taxon>
        <taxon>Halotalea</taxon>
    </lineage>
</organism>
<dbReference type="KEGG" id="haa:A5892_13040"/>
<name>A0A172YG77_9GAMM</name>
<dbReference type="EMBL" id="CP015243">
    <property type="protein sequence ID" value="ANF58280.1"/>
    <property type="molecule type" value="Genomic_DNA"/>
</dbReference>
<proteinExistence type="predicted"/>
<gene>
    <name evidence="1" type="ORF">A5892_13040</name>
</gene>
<dbReference type="Gene3D" id="2.60.120.620">
    <property type="entry name" value="q2cbj1_9rhob like domain"/>
    <property type="match status" value="1"/>
</dbReference>
<protein>
    <recommendedName>
        <fullName evidence="3">Phytanoyl-CoA dioxygenase</fullName>
    </recommendedName>
</protein>
<evidence type="ECO:0008006" key="3">
    <source>
        <dbReference type="Google" id="ProtNLM"/>
    </source>
</evidence>
<dbReference type="AlphaFoldDB" id="A0A172YG77"/>
<reference evidence="1 2" key="1">
    <citation type="submission" date="2016-04" db="EMBL/GenBank/DDBJ databases">
        <title>Complete Genome Sequence of Halotalea alkalilenta IHB B 13600.</title>
        <authorList>
            <person name="Swarnkar M.K."/>
            <person name="Sharma A."/>
            <person name="Kaushal K."/>
            <person name="Soni R."/>
            <person name="Rana S."/>
            <person name="Singh A.K."/>
            <person name="Gulati A."/>
        </authorList>
    </citation>
    <scope>NUCLEOTIDE SEQUENCE [LARGE SCALE GENOMIC DNA]</scope>
    <source>
        <strain evidence="1 2">IHB B 13600</strain>
    </source>
</reference>
<sequence length="325" mass="37613">MQPSRQPRKKADDLETIARRSGRLHRMAARLPTYMADLRERPSWIAMFVLARIMLFRRLHWRRARPYRAADTPNRASLFERVEPQQVVEQVRTQGIHVGLVLPEDICAEILDFTRRETCFGNFDRRLELDATQYAEAEVRFGRALLSGHYFEKVLDCPAAMRVQRDPLLHEVAARYLGDRARVVSTRLWWSFPSQQASDADKNLASQDRYHFDLDDWRMIKFFFYVSGVEPDQGPHVYLRGSHKKRSLRHQFSPLVGHSADEVYADYGKDNALTLLGGPGYGFAEDPFGFHMGTVAQRAPRLMLEVGFGVSPPSRRRFHGEPVIR</sequence>
<evidence type="ECO:0000313" key="2">
    <source>
        <dbReference type="Proteomes" id="UP000077875"/>
    </source>
</evidence>
<keyword evidence="2" id="KW-1185">Reference proteome</keyword>